<dbReference type="Pfam" id="PF17343">
    <property type="entry name" value="DUF5373"/>
    <property type="match status" value="1"/>
</dbReference>
<dbReference type="EMBL" id="PDUG01000003">
    <property type="protein sequence ID" value="PIC38942.1"/>
    <property type="molecule type" value="Genomic_DNA"/>
</dbReference>
<keyword evidence="3" id="KW-1185">Reference proteome</keyword>
<dbReference type="Proteomes" id="UP000230233">
    <property type="component" value="Chromosome III"/>
</dbReference>
<name>A0A2G5UH99_9PELO</name>
<feature type="transmembrane region" description="Helical" evidence="1">
    <location>
        <begin position="113"/>
        <end position="138"/>
    </location>
</feature>
<feature type="transmembrane region" description="Helical" evidence="1">
    <location>
        <begin position="34"/>
        <end position="52"/>
    </location>
</feature>
<sequence length="170" mass="19709">MSDIKAFVFAVQATFFIYQIWKLAHFDYEKHIQLIPRLTMLFLSAVVIIGFLKKQKIIMTVHIWFMASLMAWPIFMLHAVVFMFFQSLEDGDLFINSGGDTGINMTGYMYLKLATAVFIFFLVTLGNLVYIALCYILLDDIKYGHPEVLPYTSMMHGSYQDSEKLIYPKI</sequence>
<gene>
    <name evidence="2" type="primary">Cnig_chr_III.g10793</name>
    <name evidence="2" type="ORF">B9Z55_010793</name>
</gene>
<dbReference type="AlphaFoldDB" id="A0A2G5UH99"/>
<keyword evidence="1" id="KW-0472">Membrane</keyword>
<keyword evidence="1" id="KW-0812">Transmembrane</keyword>
<evidence type="ECO:0000313" key="2">
    <source>
        <dbReference type="EMBL" id="PIC38942.1"/>
    </source>
</evidence>
<evidence type="ECO:0000313" key="3">
    <source>
        <dbReference type="Proteomes" id="UP000230233"/>
    </source>
</evidence>
<keyword evidence="1" id="KW-1133">Transmembrane helix</keyword>
<dbReference type="InterPro" id="IPR035321">
    <property type="entry name" value="DUF5373"/>
</dbReference>
<comment type="caution">
    <text evidence="2">The sequence shown here is derived from an EMBL/GenBank/DDBJ whole genome shotgun (WGS) entry which is preliminary data.</text>
</comment>
<reference evidence="3" key="1">
    <citation type="submission" date="2017-10" db="EMBL/GenBank/DDBJ databases">
        <title>Rapid genome shrinkage in a self-fertile nematode reveals novel sperm competition proteins.</title>
        <authorList>
            <person name="Yin D."/>
            <person name="Schwarz E.M."/>
            <person name="Thomas C.G."/>
            <person name="Felde R.L."/>
            <person name="Korf I.F."/>
            <person name="Cutter A.D."/>
            <person name="Schartner C.M."/>
            <person name="Ralston E.J."/>
            <person name="Meyer B.J."/>
            <person name="Haag E.S."/>
        </authorList>
    </citation>
    <scope>NUCLEOTIDE SEQUENCE [LARGE SCALE GENOMIC DNA]</scope>
    <source>
        <strain evidence="3">JU1422</strain>
    </source>
</reference>
<proteinExistence type="predicted"/>
<feature type="transmembrane region" description="Helical" evidence="1">
    <location>
        <begin position="7"/>
        <end position="28"/>
    </location>
</feature>
<accession>A0A2G5UH99</accession>
<evidence type="ECO:0000256" key="1">
    <source>
        <dbReference type="SAM" id="Phobius"/>
    </source>
</evidence>
<feature type="transmembrane region" description="Helical" evidence="1">
    <location>
        <begin position="64"/>
        <end position="85"/>
    </location>
</feature>
<organism evidence="2 3">
    <name type="scientific">Caenorhabditis nigoni</name>
    <dbReference type="NCBI Taxonomy" id="1611254"/>
    <lineage>
        <taxon>Eukaryota</taxon>
        <taxon>Metazoa</taxon>
        <taxon>Ecdysozoa</taxon>
        <taxon>Nematoda</taxon>
        <taxon>Chromadorea</taxon>
        <taxon>Rhabditida</taxon>
        <taxon>Rhabditina</taxon>
        <taxon>Rhabditomorpha</taxon>
        <taxon>Rhabditoidea</taxon>
        <taxon>Rhabditidae</taxon>
        <taxon>Peloderinae</taxon>
        <taxon>Caenorhabditis</taxon>
    </lineage>
</organism>
<protein>
    <submittedName>
        <fullName evidence="2">Uncharacterized protein</fullName>
    </submittedName>
</protein>